<reference evidence="2 3" key="1">
    <citation type="submission" date="2019-05" db="EMBL/GenBank/DDBJ databases">
        <title>Panacibacter sp. strain 17mud1-8 Genome sequencing and assembly.</title>
        <authorList>
            <person name="Chhetri G."/>
        </authorList>
    </citation>
    <scope>NUCLEOTIDE SEQUENCE [LARGE SCALE GENOMIC DNA]</scope>
    <source>
        <strain evidence="2 3">17mud1-8</strain>
    </source>
</reference>
<dbReference type="Proteomes" id="UP000305848">
    <property type="component" value="Unassembled WGS sequence"/>
</dbReference>
<dbReference type="SUPFAM" id="SSF56281">
    <property type="entry name" value="Metallo-hydrolase/oxidoreductase"/>
    <property type="match status" value="1"/>
</dbReference>
<organism evidence="2 3">
    <name type="scientific">Ilyomonas limi</name>
    <dbReference type="NCBI Taxonomy" id="2575867"/>
    <lineage>
        <taxon>Bacteria</taxon>
        <taxon>Pseudomonadati</taxon>
        <taxon>Bacteroidota</taxon>
        <taxon>Chitinophagia</taxon>
        <taxon>Chitinophagales</taxon>
        <taxon>Chitinophagaceae</taxon>
        <taxon>Ilyomonas</taxon>
    </lineage>
</organism>
<dbReference type="OrthoDB" id="9781189at2"/>
<dbReference type="PANTHER" id="PTHR42663:SF6">
    <property type="entry name" value="HYDROLASE C777.06C-RELATED"/>
    <property type="match status" value="1"/>
</dbReference>
<dbReference type="Gene3D" id="3.60.15.10">
    <property type="entry name" value="Ribonuclease Z/Hydroxyacylglutathione hydrolase-like"/>
    <property type="match status" value="1"/>
</dbReference>
<comment type="caution">
    <text evidence="2">The sequence shown here is derived from an EMBL/GenBank/DDBJ whole genome shotgun (WGS) entry which is preliminary data.</text>
</comment>
<keyword evidence="3" id="KW-1185">Reference proteome</keyword>
<dbReference type="InterPro" id="IPR001279">
    <property type="entry name" value="Metallo-B-lactamas"/>
</dbReference>
<protein>
    <submittedName>
        <fullName evidence="2">MBL fold metallo-hydrolase</fullName>
    </submittedName>
</protein>
<evidence type="ECO:0000313" key="3">
    <source>
        <dbReference type="Proteomes" id="UP000305848"/>
    </source>
</evidence>
<dbReference type="PANTHER" id="PTHR42663">
    <property type="entry name" value="HYDROLASE C777.06C-RELATED-RELATED"/>
    <property type="match status" value="1"/>
</dbReference>
<evidence type="ECO:0000313" key="2">
    <source>
        <dbReference type="EMBL" id="TKK71048.1"/>
    </source>
</evidence>
<name>A0A4U3L717_9BACT</name>
<dbReference type="Pfam" id="PF12706">
    <property type="entry name" value="Lactamase_B_2"/>
    <property type="match status" value="1"/>
</dbReference>
<dbReference type="GO" id="GO:0016787">
    <property type="term" value="F:hydrolase activity"/>
    <property type="evidence" value="ECO:0007669"/>
    <property type="project" value="UniProtKB-KW"/>
</dbReference>
<sequence length="238" mass="27057">MIGCHCEVCTSKDEKDKRLRSSILIQSPTTTIVVDTTPDFRQQMLRIGNNKLDAVLFTHPHKDHIAGLDDVRPYNFFSGLAIDVYANALTAEALKKEFAYVFAEYKYPGIPDIHLHIINEQPFTIGDIPVTPITVWHHKMIVYGFRFGNFTYITDANKIESDQKELIKGSEILVVNALRNEEHISHFTLSEAIALVEELNIPRAYFTHISHQLGKHEEVSDILPKNISLAYDNLVIQA</sequence>
<feature type="domain" description="Metallo-beta-lactamase" evidence="1">
    <location>
        <begin position="19"/>
        <end position="208"/>
    </location>
</feature>
<dbReference type="AlphaFoldDB" id="A0A4U3L717"/>
<keyword evidence="2" id="KW-0378">Hydrolase</keyword>
<dbReference type="InterPro" id="IPR036866">
    <property type="entry name" value="RibonucZ/Hydroxyglut_hydro"/>
</dbReference>
<dbReference type="EMBL" id="SZQL01000002">
    <property type="protein sequence ID" value="TKK71048.1"/>
    <property type="molecule type" value="Genomic_DNA"/>
</dbReference>
<accession>A0A4U3L717</accession>
<dbReference type="SMART" id="SM00849">
    <property type="entry name" value="Lactamase_B"/>
    <property type="match status" value="1"/>
</dbReference>
<dbReference type="CDD" id="cd16279">
    <property type="entry name" value="metallo-hydrolase-like_MBL-fold"/>
    <property type="match status" value="1"/>
</dbReference>
<evidence type="ECO:0000259" key="1">
    <source>
        <dbReference type="SMART" id="SM00849"/>
    </source>
</evidence>
<gene>
    <name evidence="2" type="ORF">FC093_04050</name>
</gene>
<proteinExistence type="predicted"/>